<organism evidence="14 15">
    <name type="scientific">Frigoriglobus tundricola</name>
    <dbReference type="NCBI Taxonomy" id="2774151"/>
    <lineage>
        <taxon>Bacteria</taxon>
        <taxon>Pseudomonadati</taxon>
        <taxon>Planctomycetota</taxon>
        <taxon>Planctomycetia</taxon>
        <taxon>Gemmatales</taxon>
        <taxon>Gemmataceae</taxon>
        <taxon>Frigoriglobus</taxon>
    </lineage>
</organism>
<dbReference type="InterPro" id="IPR005804">
    <property type="entry name" value="FA_desaturase_dom"/>
</dbReference>
<dbReference type="RefSeq" id="WP_171469335.1">
    <property type="nucleotide sequence ID" value="NZ_CP053452.2"/>
</dbReference>
<keyword evidence="4 12" id="KW-0812">Transmembrane</keyword>
<dbReference type="Proteomes" id="UP000503447">
    <property type="component" value="Chromosome"/>
</dbReference>
<keyword evidence="15" id="KW-1185">Reference proteome</keyword>
<keyword evidence="11" id="KW-0275">Fatty acid biosynthesis</keyword>
<evidence type="ECO:0000313" key="15">
    <source>
        <dbReference type="Proteomes" id="UP000503447"/>
    </source>
</evidence>
<dbReference type="EC" id="1.14.19.1" evidence="14"/>
<dbReference type="GO" id="GO:0006633">
    <property type="term" value="P:fatty acid biosynthetic process"/>
    <property type="evidence" value="ECO:0007669"/>
    <property type="project" value="UniProtKB-KW"/>
</dbReference>
<keyword evidence="7 14" id="KW-0560">Oxidoreductase</keyword>
<dbReference type="InterPro" id="IPR015876">
    <property type="entry name" value="Acyl-CoA_DS"/>
</dbReference>
<dbReference type="KEGG" id="ftj:FTUN_0563"/>
<keyword evidence="5" id="KW-0276">Fatty acid metabolism</keyword>
<dbReference type="GO" id="GO:0016020">
    <property type="term" value="C:membrane"/>
    <property type="evidence" value="ECO:0007669"/>
    <property type="project" value="UniProtKB-SubCell"/>
</dbReference>
<feature type="transmembrane region" description="Helical" evidence="12">
    <location>
        <begin position="52"/>
        <end position="74"/>
    </location>
</feature>
<sequence length="299" mass="33720">MEDHSADALGPCAARPRSQGWCAIRNALSNLTFLVTLLALLTIPFLELSVWPFLVAFGVAYGFGLSVTIGYHRYFAHRSFGTSRAFQFLLALGGCLAIQKGPLWWVATHRLHHRHSDRPDDPHSPVQGGFWHAHVGWMFASDTLFVDYAVVKDLRKYPELVWLDRLWLVPGMLFAGLCYLTMGWAGVVIGYCMPLVIMLQATYAVNSVCHLFGSRRFETPEQSRNNLWVALLTHGEGWHNNHHHAPYSARHGFAWYEFDLSYQVIRVLALVGVVWNVKVPPKHVMSGEERTAVEAPVAV</sequence>
<protein>
    <submittedName>
        <fullName evidence="14">Fatty acid desaturase</fullName>
        <ecNumber evidence="14">1.14.19.1</ecNumber>
    </submittedName>
</protein>
<evidence type="ECO:0000256" key="10">
    <source>
        <dbReference type="ARBA" id="ARBA00023136"/>
    </source>
</evidence>
<evidence type="ECO:0000256" key="1">
    <source>
        <dbReference type="ARBA" id="ARBA00004141"/>
    </source>
</evidence>
<keyword evidence="10 12" id="KW-0472">Membrane</keyword>
<evidence type="ECO:0000256" key="11">
    <source>
        <dbReference type="ARBA" id="ARBA00023160"/>
    </source>
</evidence>
<reference evidence="15" key="1">
    <citation type="submission" date="2020-05" db="EMBL/GenBank/DDBJ databases">
        <title>Frigoriglobus tundricola gen. nov., sp. nov., a psychrotolerant cellulolytic planctomycete of the family Gemmataceae with two divergent copies of 16S rRNA gene.</title>
        <authorList>
            <person name="Kulichevskaya I.S."/>
            <person name="Ivanova A.A."/>
            <person name="Naumoff D.G."/>
            <person name="Beletsky A.V."/>
            <person name="Rijpstra W.I.C."/>
            <person name="Sinninghe Damste J.S."/>
            <person name="Mardanov A.V."/>
            <person name="Ravin N.V."/>
            <person name="Dedysh S.N."/>
        </authorList>
    </citation>
    <scope>NUCLEOTIDE SEQUENCE [LARGE SCALE GENOMIC DNA]</scope>
    <source>
        <strain evidence="15">PL17</strain>
    </source>
</reference>
<evidence type="ECO:0000259" key="13">
    <source>
        <dbReference type="Pfam" id="PF00487"/>
    </source>
</evidence>
<keyword evidence="8" id="KW-0408">Iron</keyword>
<comment type="similarity">
    <text evidence="2">Belongs to the fatty acid desaturase type 2 family.</text>
</comment>
<dbReference type="EMBL" id="CP053452">
    <property type="protein sequence ID" value="QJW93061.1"/>
    <property type="molecule type" value="Genomic_DNA"/>
</dbReference>
<evidence type="ECO:0000256" key="3">
    <source>
        <dbReference type="ARBA" id="ARBA00022516"/>
    </source>
</evidence>
<evidence type="ECO:0000256" key="12">
    <source>
        <dbReference type="SAM" id="Phobius"/>
    </source>
</evidence>
<dbReference type="PANTHER" id="PTHR11351">
    <property type="entry name" value="ACYL-COA DESATURASE"/>
    <property type="match status" value="1"/>
</dbReference>
<feature type="transmembrane region" description="Helical" evidence="12">
    <location>
        <begin position="27"/>
        <end position="46"/>
    </location>
</feature>
<name>A0A6M5YIB9_9BACT</name>
<feature type="transmembrane region" description="Helical" evidence="12">
    <location>
        <begin position="162"/>
        <end position="182"/>
    </location>
</feature>
<evidence type="ECO:0000256" key="8">
    <source>
        <dbReference type="ARBA" id="ARBA00023004"/>
    </source>
</evidence>
<feature type="transmembrane region" description="Helical" evidence="12">
    <location>
        <begin position="86"/>
        <end position="107"/>
    </location>
</feature>
<proteinExistence type="inferred from homology"/>
<accession>A0A6M5YIB9</accession>
<keyword evidence="3" id="KW-0444">Lipid biosynthesis</keyword>
<comment type="subcellular location">
    <subcellularLocation>
        <location evidence="1">Membrane</location>
        <topology evidence="1">Multi-pass membrane protein</topology>
    </subcellularLocation>
</comment>
<keyword evidence="9" id="KW-0443">Lipid metabolism</keyword>
<dbReference type="PRINTS" id="PR00075">
    <property type="entry name" value="FACDDSATRASE"/>
</dbReference>
<evidence type="ECO:0000256" key="4">
    <source>
        <dbReference type="ARBA" id="ARBA00022692"/>
    </source>
</evidence>
<evidence type="ECO:0000256" key="6">
    <source>
        <dbReference type="ARBA" id="ARBA00022989"/>
    </source>
</evidence>
<dbReference type="PANTHER" id="PTHR11351:SF31">
    <property type="entry name" value="DESATURASE 1, ISOFORM A-RELATED"/>
    <property type="match status" value="1"/>
</dbReference>
<evidence type="ECO:0000256" key="9">
    <source>
        <dbReference type="ARBA" id="ARBA00023098"/>
    </source>
</evidence>
<dbReference type="CDD" id="cd03505">
    <property type="entry name" value="Delta9-FADS-like"/>
    <property type="match status" value="1"/>
</dbReference>
<evidence type="ECO:0000256" key="5">
    <source>
        <dbReference type="ARBA" id="ARBA00022832"/>
    </source>
</evidence>
<evidence type="ECO:0000256" key="7">
    <source>
        <dbReference type="ARBA" id="ARBA00023002"/>
    </source>
</evidence>
<dbReference type="GO" id="GO:0004768">
    <property type="term" value="F:stearoyl-CoA 9-desaturase activity"/>
    <property type="evidence" value="ECO:0007669"/>
    <property type="project" value="UniProtKB-EC"/>
</dbReference>
<gene>
    <name evidence="14" type="ORF">FTUN_0563</name>
</gene>
<feature type="domain" description="Fatty acid desaturase" evidence="13">
    <location>
        <begin position="50"/>
        <end position="263"/>
    </location>
</feature>
<dbReference type="Pfam" id="PF00487">
    <property type="entry name" value="FA_desaturase"/>
    <property type="match status" value="1"/>
</dbReference>
<evidence type="ECO:0000256" key="2">
    <source>
        <dbReference type="ARBA" id="ARBA00008749"/>
    </source>
</evidence>
<keyword evidence="6 12" id="KW-1133">Transmembrane helix</keyword>
<evidence type="ECO:0000313" key="14">
    <source>
        <dbReference type="EMBL" id="QJW93061.1"/>
    </source>
</evidence>
<dbReference type="AlphaFoldDB" id="A0A6M5YIB9"/>